<dbReference type="Gene3D" id="3.80.10.10">
    <property type="entry name" value="Ribonuclease Inhibitor"/>
    <property type="match status" value="2"/>
</dbReference>
<dbReference type="PANTHER" id="PTHR36766">
    <property type="entry name" value="PLANT BROAD-SPECTRUM MILDEW RESISTANCE PROTEIN RPW8"/>
    <property type="match status" value="1"/>
</dbReference>
<dbReference type="GO" id="GO:0006952">
    <property type="term" value="P:defense response"/>
    <property type="evidence" value="ECO:0007669"/>
    <property type="project" value="UniProtKB-KW"/>
</dbReference>
<evidence type="ECO:0000259" key="6">
    <source>
        <dbReference type="Pfam" id="PF23598"/>
    </source>
</evidence>
<comment type="caution">
    <text evidence="7">The sequence shown here is derived from an EMBL/GenBank/DDBJ whole genome shotgun (WGS) entry which is preliminary data.</text>
</comment>
<keyword evidence="3" id="KW-0611">Plant defense</keyword>
<name>A0A834FVS5_RHOSS</name>
<evidence type="ECO:0000256" key="2">
    <source>
        <dbReference type="ARBA" id="ARBA00022741"/>
    </source>
</evidence>
<dbReference type="PANTHER" id="PTHR36766:SF61">
    <property type="entry name" value="NB-ARC DOMAIN DISEASE RESISTANCE PROTEIN"/>
    <property type="match status" value="1"/>
</dbReference>
<dbReference type="EMBL" id="WJXA01000477">
    <property type="protein sequence ID" value="KAF7112529.1"/>
    <property type="molecule type" value="Genomic_DNA"/>
</dbReference>
<keyword evidence="2" id="KW-0547">Nucleotide-binding</keyword>
<dbReference type="GO" id="GO:0005524">
    <property type="term" value="F:ATP binding"/>
    <property type="evidence" value="ECO:0007669"/>
    <property type="project" value="UniProtKB-KW"/>
</dbReference>
<evidence type="ECO:0000256" key="4">
    <source>
        <dbReference type="ARBA" id="ARBA00022840"/>
    </source>
</evidence>
<gene>
    <name evidence="7" type="ORF">RHSIM_RhsimUnG0220200</name>
</gene>
<dbReference type="AlphaFoldDB" id="A0A834FVS5"/>
<proteinExistence type="predicted"/>
<keyword evidence="4" id="KW-0067">ATP-binding</keyword>
<dbReference type="InterPro" id="IPR055414">
    <property type="entry name" value="LRR_R13L4/SHOC2-like"/>
</dbReference>
<evidence type="ECO:0000313" key="8">
    <source>
        <dbReference type="Proteomes" id="UP000626092"/>
    </source>
</evidence>
<dbReference type="SUPFAM" id="SSF52058">
    <property type="entry name" value="L domain-like"/>
    <property type="match status" value="1"/>
</dbReference>
<accession>A0A834FVS5</accession>
<dbReference type="Proteomes" id="UP000626092">
    <property type="component" value="Unassembled WGS sequence"/>
</dbReference>
<keyword evidence="8" id="KW-1185">Reference proteome</keyword>
<protein>
    <submittedName>
        <fullName evidence="7">Uncharacterized protein</fullName>
    </submittedName>
</protein>
<dbReference type="InterPro" id="IPR032675">
    <property type="entry name" value="LRR_dom_sf"/>
</dbReference>
<dbReference type="InterPro" id="IPR041118">
    <property type="entry name" value="Rx_N"/>
</dbReference>
<dbReference type="Pfam" id="PF23598">
    <property type="entry name" value="LRR_14"/>
    <property type="match status" value="1"/>
</dbReference>
<dbReference type="OrthoDB" id="2018467at2759"/>
<evidence type="ECO:0000313" key="7">
    <source>
        <dbReference type="EMBL" id="KAF7112529.1"/>
    </source>
</evidence>
<evidence type="ECO:0000256" key="3">
    <source>
        <dbReference type="ARBA" id="ARBA00022821"/>
    </source>
</evidence>
<evidence type="ECO:0000256" key="1">
    <source>
        <dbReference type="ARBA" id="ARBA00022737"/>
    </source>
</evidence>
<dbReference type="Pfam" id="PF18052">
    <property type="entry name" value="Rx_N"/>
    <property type="match status" value="1"/>
</dbReference>
<reference evidence="7" key="1">
    <citation type="submission" date="2019-11" db="EMBL/GenBank/DDBJ databases">
        <authorList>
            <person name="Liu Y."/>
            <person name="Hou J."/>
            <person name="Li T.-Q."/>
            <person name="Guan C.-H."/>
            <person name="Wu X."/>
            <person name="Wu H.-Z."/>
            <person name="Ling F."/>
            <person name="Zhang R."/>
            <person name="Shi X.-G."/>
            <person name="Ren J.-P."/>
            <person name="Chen E.-F."/>
            <person name="Sun J.-M."/>
        </authorList>
    </citation>
    <scope>NUCLEOTIDE SEQUENCE</scope>
    <source>
        <strain evidence="7">Adult_tree_wgs_1</strain>
        <tissue evidence="7">Leaves</tissue>
    </source>
</reference>
<organism evidence="7 8">
    <name type="scientific">Rhododendron simsii</name>
    <name type="common">Sims's rhododendron</name>
    <dbReference type="NCBI Taxonomy" id="118357"/>
    <lineage>
        <taxon>Eukaryota</taxon>
        <taxon>Viridiplantae</taxon>
        <taxon>Streptophyta</taxon>
        <taxon>Embryophyta</taxon>
        <taxon>Tracheophyta</taxon>
        <taxon>Spermatophyta</taxon>
        <taxon>Magnoliopsida</taxon>
        <taxon>eudicotyledons</taxon>
        <taxon>Gunneridae</taxon>
        <taxon>Pentapetalae</taxon>
        <taxon>asterids</taxon>
        <taxon>Ericales</taxon>
        <taxon>Ericaceae</taxon>
        <taxon>Ericoideae</taxon>
        <taxon>Rhodoreae</taxon>
        <taxon>Rhododendron</taxon>
    </lineage>
</organism>
<evidence type="ECO:0000259" key="5">
    <source>
        <dbReference type="Pfam" id="PF18052"/>
    </source>
</evidence>
<keyword evidence="1" id="KW-0677">Repeat</keyword>
<feature type="domain" description="Disease resistance N-terminal" evidence="5">
    <location>
        <begin position="13"/>
        <end position="59"/>
    </location>
</feature>
<feature type="domain" description="Disease resistance R13L4/SHOC-2-like LRR" evidence="6">
    <location>
        <begin position="159"/>
        <end position="294"/>
    </location>
</feature>
<sequence>MAEVVLFDLAKEILLKLGSTALQQVGLAWGVKKELRKLENKISTIRNVLLSAEEQQKDQLRSKEGRIPPHSCIFRSDLVEDCYKMHDLVHNLAQYVAGNEQLTVKGENIVVIPERVRHVSFDSSLYTEFPKHLIKAKKLRTMFLPSETGPNFGSSVEEAISGFRCLRVLNFGHRGLNFYRRNRDIHVLPKEIGNLDHLRYLTCSDVEKLPRSLCKLLNLQYLDLYGSTLDQLPDDFGKLINLRFLCLSSNLTCLPEKGIGGLTSLRIFLLLVNSELRSLGDGIQNLTCLRELVIWGCPKLASLPSGVKHLTSLEHLEIRYSQNLELSEEYDLKGLKSLKKLVLNGLPKLVSLPKGLNDSADTLNHLHLSSCKNLTTLSESVLPNLGSLQVLEIRHCHNRMSLPQGMQRLAALQSLRIVDCFHLSRRCEERIGEDWPKIAHVPDSCIQQSYHMKRSLFDQAFRDEIELSELPSASELPGFRLLFQRSLLGSSSKDERVTVDT</sequence>